<organism evidence="8 9">
    <name type="scientific">Loxostege sticticalis</name>
    <name type="common">Beet webworm moth</name>
    <dbReference type="NCBI Taxonomy" id="481309"/>
    <lineage>
        <taxon>Eukaryota</taxon>
        <taxon>Metazoa</taxon>
        <taxon>Ecdysozoa</taxon>
        <taxon>Arthropoda</taxon>
        <taxon>Hexapoda</taxon>
        <taxon>Insecta</taxon>
        <taxon>Pterygota</taxon>
        <taxon>Neoptera</taxon>
        <taxon>Endopterygota</taxon>
        <taxon>Lepidoptera</taxon>
        <taxon>Glossata</taxon>
        <taxon>Ditrysia</taxon>
        <taxon>Pyraloidea</taxon>
        <taxon>Crambidae</taxon>
        <taxon>Pyraustinae</taxon>
        <taxon>Loxostege</taxon>
    </lineage>
</organism>
<sequence length="548" mass="62350">MWFRAKWVVLWSLWAARLARLPTPPVRVSNGWLRGSVAPGGSHKQYLAIPYATVQGRYQAPGPEPKWDGVFEAIEDNVRCLQSGNFRSKLYPSGQEDCLIVNVYTPLNTRLDKPLPVMVFIHGGAFFRRSSSRFMYGPTFLTRKDVVLVTLNYRLNALGFLCLGIKEAPGNTGLKDQVAALKWVQRNIRAFGGDPDNVTIFGESAGAASVALHVLSPMSKGLFHKAILQSGSSLSSWVLRYDPINVASIRAKEMGFISKDPHELYKFYMDTSPSDFVRANIPREEGAAIVLLEMFSRCAENNIEGEEPFLTDLPYNILTSGKYNKVPMIIGANTEEGLLFAGFDDLIEKIDIEKSLPRDLEFPSNETRKAVAEKVKKMYLGDNEIATSTLAKLSKLYGEPTNNYPLIEETNLIMKTSDQPIWHYLFGYEGRRSILKRILNWKFENVSYGATHGDELFYLFSQDIIPSLLETDMIDKMTTMWTNFAKYGDPTPATTERLPVKWPQVKPDDQRALYIDKEITTVPLWYPDSMLFWRDLYSKYRRKLYKNT</sequence>
<dbReference type="InterPro" id="IPR019826">
    <property type="entry name" value="Carboxylesterase_B_AS"/>
</dbReference>
<dbReference type="EMBL" id="JBEDNZ010000019">
    <property type="protein sequence ID" value="KAL0820063.1"/>
    <property type="molecule type" value="Genomic_DNA"/>
</dbReference>
<comment type="similarity">
    <text evidence="1 6">Belongs to the type-B carboxylesterase/lipase family.</text>
</comment>
<evidence type="ECO:0000313" key="8">
    <source>
        <dbReference type="EMBL" id="KAL0820063.1"/>
    </source>
</evidence>
<keyword evidence="2" id="KW-0719">Serine esterase</keyword>
<dbReference type="EMBL" id="JBEDNZ010000019">
    <property type="protein sequence ID" value="KAL0820064.1"/>
    <property type="molecule type" value="Genomic_DNA"/>
</dbReference>
<protein>
    <recommendedName>
        <fullName evidence="6">Carboxylic ester hydrolase</fullName>
        <ecNumber evidence="6">3.1.1.-</ecNumber>
    </recommendedName>
</protein>
<keyword evidence="4" id="KW-1015">Disulfide bond</keyword>
<accession>A0ABD0SJQ3</accession>
<feature type="domain" description="Carboxylesterase type B" evidence="7">
    <location>
        <begin position="24"/>
        <end position="520"/>
    </location>
</feature>
<evidence type="ECO:0000256" key="2">
    <source>
        <dbReference type="ARBA" id="ARBA00022487"/>
    </source>
</evidence>
<dbReference type="AlphaFoldDB" id="A0ABD0SJQ3"/>
<dbReference type="GO" id="GO:0052689">
    <property type="term" value="F:carboxylic ester hydrolase activity"/>
    <property type="evidence" value="ECO:0007669"/>
    <property type="project" value="UniProtKB-KW"/>
</dbReference>
<keyword evidence="5" id="KW-0325">Glycoprotein</keyword>
<dbReference type="PANTHER" id="PTHR43142">
    <property type="entry name" value="CARBOXYLIC ESTER HYDROLASE"/>
    <property type="match status" value="1"/>
</dbReference>
<evidence type="ECO:0000313" key="9">
    <source>
        <dbReference type="Proteomes" id="UP001549921"/>
    </source>
</evidence>
<evidence type="ECO:0000256" key="6">
    <source>
        <dbReference type="RuleBase" id="RU361235"/>
    </source>
</evidence>
<dbReference type="Proteomes" id="UP001549921">
    <property type="component" value="Unassembled WGS sequence"/>
</dbReference>
<dbReference type="InterPro" id="IPR029058">
    <property type="entry name" value="AB_hydrolase_fold"/>
</dbReference>
<dbReference type="EC" id="3.1.1.-" evidence="6"/>
<evidence type="ECO:0000256" key="4">
    <source>
        <dbReference type="ARBA" id="ARBA00023157"/>
    </source>
</evidence>
<feature type="signal peptide" evidence="6">
    <location>
        <begin position="1"/>
        <end position="19"/>
    </location>
</feature>
<comment type="caution">
    <text evidence="8">The sequence shown here is derived from an EMBL/GenBank/DDBJ whole genome shotgun (WGS) entry which is preliminary data.</text>
</comment>
<evidence type="ECO:0000256" key="5">
    <source>
        <dbReference type="ARBA" id="ARBA00023180"/>
    </source>
</evidence>
<dbReference type="PANTHER" id="PTHR43142:SF1">
    <property type="entry name" value="CARBOXYLIC ESTER HYDROLASE"/>
    <property type="match status" value="1"/>
</dbReference>
<evidence type="ECO:0000256" key="1">
    <source>
        <dbReference type="ARBA" id="ARBA00005964"/>
    </source>
</evidence>
<dbReference type="PROSITE" id="PS00122">
    <property type="entry name" value="CARBOXYLESTERASE_B_1"/>
    <property type="match status" value="1"/>
</dbReference>
<dbReference type="Pfam" id="PF00135">
    <property type="entry name" value="COesterase"/>
    <property type="match status" value="1"/>
</dbReference>
<gene>
    <name evidence="8" type="ORF">ABMA28_006009</name>
</gene>
<dbReference type="Gene3D" id="3.40.50.1820">
    <property type="entry name" value="alpha/beta hydrolase"/>
    <property type="match status" value="1"/>
</dbReference>
<evidence type="ECO:0000259" key="7">
    <source>
        <dbReference type="Pfam" id="PF00135"/>
    </source>
</evidence>
<keyword evidence="6" id="KW-0732">Signal</keyword>
<feature type="chain" id="PRO_5044523594" description="Carboxylic ester hydrolase" evidence="6">
    <location>
        <begin position="20"/>
        <end position="548"/>
    </location>
</feature>
<evidence type="ECO:0000256" key="3">
    <source>
        <dbReference type="ARBA" id="ARBA00022801"/>
    </source>
</evidence>
<name>A0ABD0SJQ3_LOXSC</name>
<dbReference type="InterPro" id="IPR002018">
    <property type="entry name" value="CarbesteraseB"/>
</dbReference>
<proteinExistence type="inferred from homology"/>
<dbReference type="SUPFAM" id="SSF53474">
    <property type="entry name" value="alpha/beta-Hydrolases"/>
    <property type="match status" value="1"/>
</dbReference>
<reference evidence="8 9" key="1">
    <citation type="submission" date="2024-06" db="EMBL/GenBank/DDBJ databases">
        <title>A chromosome-level genome assembly of beet webworm, Loxostege sticticalis.</title>
        <authorList>
            <person name="Zhang Y."/>
        </authorList>
    </citation>
    <scope>NUCLEOTIDE SEQUENCE [LARGE SCALE GENOMIC DNA]</scope>
    <source>
        <strain evidence="8">AQ028</strain>
        <tissue evidence="8">Male pupae</tissue>
    </source>
</reference>
<keyword evidence="3 6" id="KW-0378">Hydrolase</keyword>